<dbReference type="EMBL" id="FNHG01000006">
    <property type="protein sequence ID" value="SDM17438.1"/>
    <property type="molecule type" value="Genomic_DNA"/>
</dbReference>
<reference evidence="3 4" key="1">
    <citation type="submission" date="2016-10" db="EMBL/GenBank/DDBJ databases">
        <authorList>
            <person name="de Groot N.N."/>
        </authorList>
    </citation>
    <scope>NUCLEOTIDE SEQUENCE [LARGE SCALE GENOMIC DNA]</scope>
    <source>
        <strain evidence="3 4">DSM 16077</strain>
    </source>
</reference>
<dbReference type="RefSeq" id="WP_091768796.1">
    <property type="nucleotide sequence ID" value="NZ_FNHG01000006.1"/>
</dbReference>
<comment type="similarity">
    <text evidence="1">Belongs to the PRORSD1 family.</text>
</comment>
<keyword evidence="4" id="KW-1185">Reference proteome</keyword>
<dbReference type="InterPro" id="IPR007214">
    <property type="entry name" value="YbaK/aa-tRNA-synth-assoc-dom"/>
</dbReference>
<evidence type="ECO:0000259" key="2">
    <source>
        <dbReference type="Pfam" id="PF04073"/>
    </source>
</evidence>
<evidence type="ECO:0000313" key="4">
    <source>
        <dbReference type="Proteomes" id="UP000199759"/>
    </source>
</evidence>
<gene>
    <name evidence="3" type="ORF">SAMN04488568_10639</name>
</gene>
<accession>A0A1G9R2G0</accession>
<dbReference type="PANTHER" id="PTHR31423">
    <property type="entry name" value="YBAK DOMAIN-CONTAINING PROTEIN"/>
    <property type="match status" value="1"/>
</dbReference>
<dbReference type="SUPFAM" id="SSF55826">
    <property type="entry name" value="YbaK/ProRS associated domain"/>
    <property type="match status" value="1"/>
</dbReference>
<dbReference type="InterPro" id="IPR040285">
    <property type="entry name" value="ProX/PRXD1"/>
</dbReference>
<sequence length="173" mass="19092">MSASRPELFAHLDGLGIRHETVSHRPVFTVEEGKDIKAALPGGHTKNLFLKDRKGQIFLITALAETEIRLNRLHRRLGSARLSFGPEALLFETLGVRPGSVTALALLNDTDGRVRFVLDMALMNWPVIYSHPLLNDATTGMAPADLVRFAESTGHPPQLIDFTELLDDEDATQ</sequence>
<name>A0A1G9R2G0_9PROT</name>
<dbReference type="GO" id="GO:0002161">
    <property type="term" value="F:aminoacyl-tRNA deacylase activity"/>
    <property type="evidence" value="ECO:0007669"/>
    <property type="project" value="InterPro"/>
</dbReference>
<dbReference type="STRING" id="144026.SAMN04488568_10639"/>
<dbReference type="CDD" id="cd04335">
    <property type="entry name" value="PrdX_deacylase"/>
    <property type="match status" value="1"/>
</dbReference>
<feature type="domain" description="YbaK/aminoacyl-tRNA synthetase-associated" evidence="2">
    <location>
        <begin position="24"/>
        <end position="149"/>
    </location>
</feature>
<dbReference type="AlphaFoldDB" id="A0A1G9R2G0"/>
<evidence type="ECO:0000313" key="3">
    <source>
        <dbReference type="EMBL" id="SDM17438.1"/>
    </source>
</evidence>
<proteinExistence type="inferred from homology"/>
<dbReference type="OrthoDB" id="5145315at2"/>
<protein>
    <submittedName>
        <fullName evidence="3">Ala-tRNA(Pro) hydrolase</fullName>
    </submittedName>
</protein>
<dbReference type="Gene3D" id="3.90.960.10">
    <property type="entry name" value="YbaK/aminoacyl-tRNA synthetase-associated domain"/>
    <property type="match status" value="1"/>
</dbReference>
<dbReference type="Proteomes" id="UP000199759">
    <property type="component" value="Unassembled WGS sequence"/>
</dbReference>
<dbReference type="InterPro" id="IPR036754">
    <property type="entry name" value="YbaK/aa-tRNA-synt-asso_dom_sf"/>
</dbReference>
<organism evidence="3 4">
    <name type="scientific">Maricaulis salignorans</name>
    <dbReference type="NCBI Taxonomy" id="144026"/>
    <lineage>
        <taxon>Bacteria</taxon>
        <taxon>Pseudomonadati</taxon>
        <taxon>Pseudomonadota</taxon>
        <taxon>Alphaproteobacteria</taxon>
        <taxon>Maricaulales</taxon>
        <taxon>Maricaulaceae</taxon>
        <taxon>Maricaulis</taxon>
    </lineage>
</organism>
<evidence type="ECO:0000256" key="1">
    <source>
        <dbReference type="ARBA" id="ARBA00010201"/>
    </source>
</evidence>
<dbReference type="FunFam" id="3.90.960.10:FF:000005">
    <property type="entry name" value="Putative prolyl-tRNA synthetase"/>
    <property type="match status" value="1"/>
</dbReference>
<dbReference type="PANTHER" id="PTHR31423:SF3">
    <property type="entry name" value="PROLYL-TRNA SYNTHETASE ASSOCIATED DOMAIN-CONTAINING PROTEIN 1-RELATED"/>
    <property type="match status" value="1"/>
</dbReference>
<keyword evidence="3" id="KW-0378">Hydrolase</keyword>
<dbReference type="Pfam" id="PF04073">
    <property type="entry name" value="tRNA_edit"/>
    <property type="match status" value="1"/>
</dbReference>